<sequence>MVLRKLTAAFAAGVTVDTVLDRSRAVGGDVVQGEVRLTGGRQTHRVQRVVLDLEAVVENSGLSGPQGFFSYEVGSGFELPANGPVTLPFRLSLPWETPISGIAGEPLPGIRLGVATELALEHALDKGDLDPLTVEPPPAQTAALKAVDSLGFAFHKATIVPGALPQSALPFRQKFEYWPTGEFAQAFRVLRVSFYCDDGGAEVYLEVDKYEGDTSTGGRAGSHIHMSHDEGDVIEALRAELRMLASRPGMFG</sequence>
<dbReference type="InParanoid" id="A0A543AR08"/>
<reference evidence="1 2" key="1">
    <citation type="submission" date="2019-06" db="EMBL/GenBank/DDBJ databases">
        <title>Sequencing the genomes of 1000 actinobacteria strains.</title>
        <authorList>
            <person name="Klenk H.-P."/>
        </authorList>
    </citation>
    <scope>NUCLEOTIDE SEQUENCE [LARGE SCALE GENOMIC DNA]</scope>
    <source>
        <strain evidence="1 2">DSM 45928</strain>
    </source>
</reference>
<dbReference type="Proteomes" id="UP000317043">
    <property type="component" value="Unassembled WGS sequence"/>
</dbReference>
<evidence type="ECO:0000313" key="1">
    <source>
        <dbReference type="EMBL" id="TQL74966.1"/>
    </source>
</evidence>
<gene>
    <name evidence="1" type="ORF">FB566_0457</name>
</gene>
<proteinExistence type="predicted"/>
<name>A0A543AR08_9ACTN</name>
<dbReference type="RefSeq" id="WP_170183108.1">
    <property type="nucleotide sequence ID" value="NZ_JBHTGS010000002.1"/>
</dbReference>
<protein>
    <submittedName>
        <fullName evidence="1">Sporulation-control protein</fullName>
    </submittedName>
</protein>
<evidence type="ECO:0000313" key="2">
    <source>
        <dbReference type="Proteomes" id="UP000317043"/>
    </source>
</evidence>
<dbReference type="AlphaFoldDB" id="A0A543AR08"/>
<dbReference type="EMBL" id="VFOW01000001">
    <property type="protein sequence ID" value="TQL74966.1"/>
    <property type="molecule type" value="Genomic_DNA"/>
</dbReference>
<comment type="caution">
    <text evidence="1">The sequence shown here is derived from an EMBL/GenBank/DDBJ whole genome shotgun (WGS) entry which is preliminary data.</text>
</comment>
<dbReference type="PANTHER" id="PTHR40053:SF1">
    <property type="entry name" value="SPORULATION-CONTROL PROTEIN SPO0M"/>
    <property type="match status" value="1"/>
</dbReference>
<dbReference type="PANTHER" id="PTHR40053">
    <property type="entry name" value="SPORULATION-CONTROL PROTEIN SPO0M"/>
    <property type="match status" value="1"/>
</dbReference>
<accession>A0A543AR08</accession>
<organism evidence="1 2">
    <name type="scientific">Stackebrandtia endophytica</name>
    <dbReference type="NCBI Taxonomy" id="1496996"/>
    <lineage>
        <taxon>Bacteria</taxon>
        <taxon>Bacillati</taxon>
        <taxon>Actinomycetota</taxon>
        <taxon>Actinomycetes</taxon>
        <taxon>Glycomycetales</taxon>
        <taxon>Glycomycetaceae</taxon>
        <taxon>Stackebrandtia</taxon>
    </lineage>
</organism>
<dbReference type="Pfam" id="PF07070">
    <property type="entry name" value="Spo0M"/>
    <property type="match status" value="1"/>
</dbReference>
<keyword evidence="2" id="KW-1185">Reference proteome</keyword>
<dbReference type="InterPro" id="IPR009776">
    <property type="entry name" value="Spore_0_M"/>
</dbReference>